<keyword evidence="3" id="KW-0732">Signal</keyword>
<evidence type="ECO:0000313" key="4">
    <source>
        <dbReference type="EMBL" id="MFD1368022.1"/>
    </source>
</evidence>
<feature type="compositionally biased region" description="Polar residues" evidence="1">
    <location>
        <begin position="379"/>
        <end position="388"/>
    </location>
</feature>
<organism evidence="4 5">
    <name type="scientific">Actinoplanes sichuanensis</name>
    <dbReference type="NCBI Taxonomy" id="512349"/>
    <lineage>
        <taxon>Bacteria</taxon>
        <taxon>Bacillati</taxon>
        <taxon>Actinomycetota</taxon>
        <taxon>Actinomycetes</taxon>
        <taxon>Micromonosporales</taxon>
        <taxon>Micromonosporaceae</taxon>
        <taxon>Actinoplanes</taxon>
    </lineage>
</organism>
<comment type="caution">
    <text evidence="4">The sequence shown here is derived from an EMBL/GenBank/DDBJ whole genome shotgun (WGS) entry which is preliminary data.</text>
</comment>
<feature type="signal peptide" evidence="3">
    <location>
        <begin position="1"/>
        <end position="22"/>
    </location>
</feature>
<gene>
    <name evidence="4" type="ORF">ACFQ5G_21935</name>
</gene>
<sequence>MPIALHALVAAALAVPAAPVAATTPRDCAGDFTARSRADLAKITVLDPGPLARGMPALADVRLASAEGTVDSAARPYRSIASGRHADARILGLPGGGAGARHAAPGPGGPDEKNLVAFHAAGLATTAAGRSTAYATWDDAYRCGKTGALTRAATMLSGLSVLDGAVNVGGRPTSLLRIGPTGSAQSATDLVDLRHGRVGVRSGAGVSLGDLSLFPGTPQEISIKVVNQPTLEVVAGSRPGETDVNYRPAVLRITTAGRPVQVLKDAGAAVSLGLLTGTAQGPPAALEVRFTLGEVRDGQRGRQVSAEASTVRVEVKLGMSHLLDVALGSLSVVACAPVATDHPQQPGPLRPSPLPDYPDDVDTDVGSSPSASPDVDHSPSASPDTSTPIDDVPVAVPSASDDIPGGTGGSGLALTGTDVTVFGFAGAGLILAGLLSLLLTRRRPTRD</sequence>
<feature type="region of interest" description="Disordered" evidence="1">
    <location>
        <begin position="341"/>
        <end position="404"/>
    </location>
</feature>
<feature type="compositionally biased region" description="Pro residues" evidence="1">
    <location>
        <begin position="345"/>
        <end position="356"/>
    </location>
</feature>
<dbReference type="RefSeq" id="WP_317787429.1">
    <property type="nucleotide sequence ID" value="NZ_AP028461.1"/>
</dbReference>
<keyword evidence="2" id="KW-0472">Membrane</keyword>
<accession>A0ABW4ACY0</accession>
<proteinExistence type="predicted"/>
<dbReference type="EMBL" id="JBHTMK010000031">
    <property type="protein sequence ID" value="MFD1368022.1"/>
    <property type="molecule type" value="Genomic_DNA"/>
</dbReference>
<feature type="chain" id="PRO_5046243675" description="Gram-positive cocci surface proteins LPxTG domain-containing protein" evidence="3">
    <location>
        <begin position="23"/>
        <end position="447"/>
    </location>
</feature>
<evidence type="ECO:0008006" key="6">
    <source>
        <dbReference type="Google" id="ProtNLM"/>
    </source>
</evidence>
<keyword evidence="2" id="KW-1133">Transmembrane helix</keyword>
<keyword evidence="2" id="KW-0812">Transmembrane</keyword>
<name>A0ABW4ACY0_9ACTN</name>
<reference evidence="5" key="1">
    <citation type="journal article" date="2019" name="Int. J. Syst. Evol. Microbiol.">
        <title>The Global Catalogue of Microorganisms (GCM) 10K type strain sequencing project: providing services to taxonomists for standard genome sequencing and annotation.</title>
        <authorList>
            <consortium name="The Broad Institute Genomics Platform"/>
            <consortium name="The Broad Institute Genome Sequencing Center for Infectious Disease"/>
            <person name="Wu L."/>
            <person name="Ma J."/>
        </authorList>
    </citation>
    <scope>NUCLEOTIDE SEQUENCE [LARGE SCALE GENOMIC DNA]</scope>
    <source>
        <strain evidence="5">CCM 7526</strain>
    </source>
</reference>
<evidence type="ECO:0000256" key="2">
    <source>
        <dbReference type="SAM" id="Phobius"/>
    </source>
</evidence>
<feature type="transmembrane region" description="Helical" evidence="2">
    <location>
        <begin position="419"/>
        <end position="439"/>
    </location>
</feature>
<evidence type="ECO:0000313" key="5">
    <source>
        <dbReference type="Proteomes" id="UP001597183"/>
    </source>
</evidence>
<evidence type="ECO:0000256" key="1">
    <source>
        <dbReference type="SAM" id="MobiDB-lite"/>
    </source>
</evidence>
<protein>
    <recommendedName>
        <fullName evidence="6">Gram-positive cocci surface proteins LPxTG domain-containing protein</fullName>
    </recommendedName>
</protein>
<keyword evidence="5" id="KW-1185">Reference proteome</keyword>
<dbReference type="Proteomes" id="UP001597183">
    <property type="component" value="Unassembled WGS sequence"/>
</dbReference>
<evidence type="ECO:0000256" key="3">
    <source>
        <dbReference type="SAM" id="SignalP"/>
    </source>
</evidence>